<organism evidence="3 4">
    <name type="scientific">Parapusillimonas granuli</name>
    <dbReference type="NCBI Taxonomy" id="380911"/>
    <lineage>
        <taxon>Bacteria</taxon>
        <taxon>Pseudomonadati</taxon>
        <taxon>Pseudomonadota</taxon>
        <taxon>Betaproteobacteria</taxon>
        <taxon>Burkholderiales</taxon>
        <taxon>Alcaligenaceae</taxon>
        <taxon>Parapusillimonas</taxon>
    </lineage>
</organism>
<dbReference type="AlphaFoldDB" id="A0A853FYJ8"/>
<dbReference type="PANTHER" id="PTHR43569:SF1">
    <property type="entry name" value="BLL3371 PROTEIN"/>
    <property type="match status" value="1"/>
</dbReference>
<dbReference type="EMBL" id="JACCEM010000005">
    <property type="protein sequence ID" value="NYT49693.1"/>
    <property type="molecule type" value="Genomic_DNA"/>
</dbReference>
<keyword evidence="3" id="KW-0378">Hydrolase</keyword>
<dbReference type="Proteomes" id="UP000559809">
    <property type="component" value="Unassembled WGS sequence"/>
</dbReference>
<evidence type="ECO:0000313" key="3">
    <source>
        <dbReference type="EMBL" id="NYT49693.1"/>
    </source>
</evidence>
<proteinExistence type="inferred from homology"/>
<gene>
    <name evidence="3" type="ORF">H0A72_10290</name>
</gene>
<evidence type="ECO:0000313" key="4">
    <source>
        <dbReference type="Proteomes" id="UP000559809"/>
    </source>
</evidence>
<dbReference type="Gene3D" id="3.20.20.140">
    <property type="entry name" value="Metal-dependent hydrolases"/>
    <property type="match status" value="1"/>
</dbReference>
<dbReference type="InterPro" id="IPR006680">
    <property type="entry name" value="Amidohydro-rel"/>
</dbReference>
<comment type="similarity">
    <text evidence="1">Belongs to the metallo-dependent hydrolases superfamily.</text>
</comment>
<accession>A0A853FYJ8</accession>
<sequence length="374" mass="41700">MSTYLLDSCADSRVLISKRIAQRSSCKEEALEPNQMIVDAHHHLYVRPGVTYLLDNLISDIRESGHDVRATVYMQARSMYRSHGPNAFRPVGETEFANGVAAMSASGIYGKEYVCSGIVGFADLMLGDGVRPVLEAHIGVCGGRTSSGGRFCGIRHPSAWDMDTRLCNPAYPSSEDMMRSKAFRAGFMHLDRLELTFDAWLYFHQIPRIMALADAFPNVPIAVNHCGGVLGISAYANQREAVFDYWRTQLQFLSLRPNVMMKLGGLGMEISGFGFESADKAPNSLALARAWRPWIETCIELFGPKRCMFESNFPADKVSYGYGIGWNAFKRIVSSATPDEKDELFWRTAMGFYHLPLNEALQPLGTHDITLKPQ</sequence>
<comment type="caution">
    <text evidence="3">The sequence shown here is derived from an EMBL/GenBank/DDBJ whole genome shotgun (WGS) entry which is preliminary data.</text>
</comment>
<dbReference type="InterPro" id="IPR052350">
    <property type="entry name" value="Metallo-dep_Lactonases"/>
</dbReference>
<dbReference type="GO" id="GO:0016787">
    <property type="term" value="F:hydrolase activity"/>
    <property type="evidence" value="ECO:0007669"/>
    <property type="project" value="UniProtKB-KW"/>
</dbReference>
<reference evidence="3 4" key="1">
    <citation type="submission" date="2020-07" db="EMBL/GenBank/DDBJ databases">
        <title>Taxonomic revisions and descriptions of new bacterial species based on genomic comparisons in the high-G+C-content subgroup of the family Alcaligenaceae.</title>
        <authorList>
            <person name="Szabo A."/>
            <person name="Felfoldi T."/>
        </authorList>
    </citation>
    <scope>NUCLEOTIDE SEQUENCE [LARGE SCALE GENOMIC DNA]</scope>
    <source>
        <strain evidence="3 4">LMG 24012</strain>
    </source>
</reference>
<dbReference type="PANTHER" id="PTHR43569">
    <property type="entry name" value="AMIDOHYDROLASE"/>
    <property type="match status" value="1"/>
</dbReference>
<evidence type="ECO:0000256" key="1">
    <source>
        <dbReference type="ARBA" id="ARBA00038310"/>
    </source>
</evidence>
<evidence type="ECO:0000259" key="2">
    <source>
        <dbReference type="Pfam" id="PF04909"/>
    </source>
</evidence>
<protein>
    <submittedName>
        <fullName evidence="3">Amidohydrolase family protein</fullName>
    </submittedName>
</protein>
<name>A0A853FYJ8_9BURK</name>
<dbReference type="Pfam" id="PF04909">
    <property type="entry name" value="Amidohydro_2"/>
    <property type="match status" value="1"/>
</dbReference>
<feature type="domain" description="Amidohydrolase-related" evidence="2">
    <location>
        <begin position="38"/>
        <end position="355"/>
    </location>
</feature>
<dbReference type="SUPFAM" id="SSF51556">
    <property type="entry name" value="Metallo-dependent hydrolases"/>
    <property type="match status" value="1"/>
</dbReference>
<keyword evidence="4" id="KW-1185">Reference proteome</keyword>
<dbReference type="InterPro" id="IPR032466">
    <property type="entry name" value="Metal_Hydrolase"/>
</dbReference>